<dbReference type="AlphaFoldDB" id="X1CWZ4"/>
<organism evidence="1">
    <name type="scientific">marine sediment metagenome</name>
    <dbReference type="NCBI Taxonomy" id="412755"/>
    <lineage>
        <taxon>unclassified sequences</taxon>
        <taxon>metagenomes</taxon>
        <taxon>ecological metagenomes</taxon>
    </lineage>
</organism>
<dbReference type="InterPro" id="IPR011047">
    <property type="entry name" value="Quinoprotein_ADH-like_sf"/>
</dbReference>
<feature type="non-terminal residue" evidence="1">
    <location>
        <position position="242"/>
    </location>
</feature>
<accession>X1CWZ4</accession>
<dbReference type="EMBL" id="BART01032628">
    <property type="protein sequence ID" value="GAH12996.1"/>
    <property type="molecule type" value="Genomic_DNA"/>
</dbReference>
<evidence type="ECO:0000313" key="1">
    <source>
        <dbReference type="EMBL" id="GAH12996.1"/>
    </source>
</evidence>
<name>X1CWZ4_9ZZZZ</name>
<protein>
    <submittedName>
        <fullName evidence="1">Uncharacterized protein</fullName>
    </submittedName>
</protein>
<gene>
    <name evidence="1" type="ORF">S01H4_56330</name>
</gene>
<proteinExistence type="predicted"/>
<feature type="non-terminal residue" evidence="1">
    <location>
        <position position="1"/>
    </location>
</feature>
<sequence>ESIPYYPGHSLPSEYWTRPIDAQLREWYKIAGDWPTTPANSFAPYNDDAPDAPHILWTKTITSGGVAGGSTGEHAYSCGDAYEGQFGTRIILGGLLYYTVGGPRQTKPVVTHCVDLHTGEELWSKVFMDNRTISRGQNLYWDAFNMHGVFSYLWVTIGNDWYAFDAFTGDWRFTMENMPSGTTIIGPNNEIMKLQINTGAGTMSLWSMDGWIRALSGSTAGSWGNTVSMKTLDADELDDCWL</sequence>
<dbReference type="SUPFAM" id="SSF50998">
    <property type="entry name" value="Quinoprotein alcohol dehydrogenase-like"/>
    <property type="match status" value="1"/>
</dbReference>
<comment type="caution">
    <text evidence="1">The sequence shown here is derived from an EMBL/GenBank/DDBJ whole genome shotgun (WGS) entry which is preliminary data.</text>
</comment>
<reference evidence="1" key="1">
    <citation type="journal article" date="2014" name="Front. Microbiol.">
        <title>High frequency of phylogenetically diverse reductive dehalogenase-homologous genes in deep subseafloor sedimentary metagenomes.</title>
        <authorList>
            <person name="Kawai M."/>
            <person name="Futagami T."/>
            <person name="Toyoda A."/>
            <person name="Takaki Y."/>
            <person name="Nishi S."/>
            <person name="Hori S."/>
            <person name="Arai W."/>
            <person name="Tsubouchi T."/>
            <person name="Morono Y."/>
            <person name="Uchiyama I."/>
            <person name="Ito T."/>
            <person name="Fujiyama A."/>
            <person name="Inagaki F."/>
            <person name="Takami H."/>
        </authorList>
    </citation>
    <scope>NUCLEOTIDE SEQUENCE</scope>
    <source>
        <strain evidence="1">Expedition CK06-06</strain>
    </source>
</reference>